<proteinExistence type="inferred from homology"/>
<comment type="caution">
    <text evidence="7">The sequence shown here is derived from an EMBL/GenBank/DDBJ whole genome shotgun (WGS) entry which is preliminary data.</text>
</comment>
<dbReference type="PANTHER" id="PTHR43820">
    <property type="entry name" value="HIGH-AFFINITY BRANCHED-CHAIN AMINO ACID TRANSPORT ATP-BINDING PROTEIN LIVF"/>
    <property type="match status" value="1"/>
</dbReference>
<dbReference type="EMBL" id="JACJIA010000018">
    <property type="protein sequence ID" value="MBA8956869.1"/>
    <property type="molecule type" value="Genomic_DNA"/>
</dbReference>
<reference evidence="7 8" key="1">
    <citation type="submission" date="2020-08" db="EMBL/GenBank/DDBJ databases">
        <title>Genomic Encyclopedia of Type Strains, Phase IV (KMG-IV): sequencing the most valuable type-strain genomes for metagenomic binning, comparative biology and taxonomic classification.</title>
        <authorList>
            <person name="Goeker M."/>
        </authorList>
    </citation>
    <scope>NUCLEOTIDE SEQUENCE [LARGE SCALE GENOMIC DNA]</scope>
    <source>
        <strain evidence="7 8">DSM 44197</strain>
    </source>
</reference>
<evidence type="ECO:0000259" key="6">
    <source>
        <dbReference type="PROSITE" id="PS50893"/>
    </source>
</evidence>
<feature type="transmembrane region" description="Helical" evidence="5">
    <location>
        <begin position="74"/>
        <end position="93"/>
    </location>
</feature>
<dbReference type="GO" id="GO:0015658">
    <property type="term" value="F:branched-chain amino acid transmembrane transporter activity"/>
    <property type="evidence" value="ECO:0007669"/>
    <property type="project" value="TreeGrafter"/>
</dbReference>
<dbReference type="PANTHER" id="PTHR43820:SF4">
    <property type="entry name" value="HIGH-AFFINITY BRANCHED-CHAIN AMINO ACID TRANSPORT ATP-BINDING PROTEIN LIVF"/>
    <property type="match status" value="1"/>
</dbReference>
<evidence type="ECO:0000313" key="7">
    <source>
        <dbReference type="EMBL" id="MBA8956869.1"/>
    </source>
</evidence>
<feature type="transmembrane region" description="Helical" evidence="5">
    <location>
        <begin position="318"/>
        <end position="338"/>
    </location>
</feature>
<feature type="transmembrane region" description="Helical" evidence="5">
    <location>
        <begin position="233"/>
        <end position="254"/>
    </location>
</feature>
<evidence type="ECO:0000256" key="5">
    <source>
        <dbReference type="SAM" id="Phobius"/>
    </source>
</evidence>
<dbReference type="GO" id="GO:0015807">
    <property type="term" value="P:L-amino acid transport"/>
    <property type="evidence" value="ECO:0007669"/>
    <property type="project" value="TreeGrafter"/>
</dbReference>
<evidence type="ECO:0000256" key="4">
    <source>
        <dbReference type="SAM" id="MobiDB-lite"/>
    </source>
</evidence>
<evidence type="ECO:0000256" key="3">
    <source>
        <dbReference type="ARBA" id="ARBA00022970"/>
    </source>
</evidence>
<feature type="transmembrane region" description="Helical" evidence="5">
    <location>
        <begin position="350"/>
        <end position="373"/>
    </location>
</feature>
<dbReference type="InterPro" id="IPR052156">
    <property type="entry name" value="BCAA_Transport_ATP-bd_LivF"/>
</dbReference>
<dbReference type="AlphaFoldDB" id="A0A7W3LYT7"/>
<feature type="domain" description="ABC transporter" evidence="6">
    <location>
        <begin position="413"/>
        <end position="642"/>
    </location>
</feature>
<feature type="region of interest" description="Disordered" evidence="4">
    <location>
        <begin position="179"/>
        <end position="220"/>
    </location>
</feature>
<dbReference type="InterPro" id="IPR003439">
    <property type="entry name" value="ABC_transporter-like_ATP-bd"/>
</dbReference>
<keyword evidence="2" id="KW-0813">Transport</keyword>
<feature type="compositionally biased region" description="Basic and acidic residues" evidence="4">
    <location>
        <begin position="190"/>
        <end position="209"/>
    </location>
</feature>
<accession>A0A7W3LYT7</accession>
<gene>
    <name evidence="7" type="ORF">HNR61_008559</name>
</gene>
<name>A0A7W3LYT7_ACTNM</name>
<dbReference type="Proteomes" id="UP000572680">
    <property type="component" value="Unassembled WGS sequence"/>
</dbReference>
<keyword evidence="5" id="KW-1133">Transmembrane helix</keyword>
<dbReference type="RefSeq" id="WP_182848743.1">
    <property type="nucleotide sequence ID" value="NZ_JACJIA010000018.1"/>
</dbReference>
<feature type="transmembrane region" description="Helical" evidence="5">
    <location>
        <begin position="266"/>
        <end position="286"/>
    </location>
</feature>
<keyword evidence="8" id="KW-1185">Reference proteome</keyword>
<protein>
    <submittedName>
        <fullName evidence="7">ABC-type branched-subunit amino acid transport system ATPase component</fullName>
    </submittedName>
</protein>
<feature type="transmembrane region" description="Helical" evidence="5">
    <location>
        <begin position="48"/>
        <end position="67"/>
    </location>
</feature>
<organism evidence="7 8">
    <name type="scientific">Actinomadura namibiensis</name>
    <dbReference type="NCBI Taxonomy" id="182080"/>
    <lineage>
        <taxon>Bacteria</taxon>
        <taxon>Bacillati</taxon>
        <taxon>Actinomycetota</taxon>
        <taxon>Actinomycetes</taxon>
        <taxon>Streptosporangiales</taxon>
        <taxon>Thermomonosporaceae</taxon>
        <taxon>Actinomadura</taxon>
    </lineage>
</organism>
<sequence>MGPPTHPRRPATPHAALLACAAGPLLAGTVLLLTDALGGVVGMPGEAVSYTAFTGLLLACLGVPLVLRLARRVPAPGMTAVAGGLAALLVAAAGLVPGVAVFASAMVLAGVLGGPLLVLPRSAAGPRAYVWPHVAALAGLAAAAQVAAAFTDTPDGALVVAGVAAAVLAVVAVRVPRTTPGPGGSAPGRRSPEENDPARSDRGRADLNGRVRVGGSSSPSGWRDAFAAARPALPAYAASGAAVAVTVQGGLHLLLFRWNMVGSDPIALLAWAAVPAVVIAAVAGPLARSARPVPWLLLAAATAPALAATAPAPWALPAAFTVALAAATVTAAGLDTAILGPAPAALRPALAGLTAGAAVLAGSAATGVLALLGRVADDASALTLTAVPIAAAALTALRLPEPGPTAEPAPASPPLLEVSGLSAGGGPAAVRDVSLQVRAGEAVAVFGPGARTLLSAVAGHLPPDRGAVVVGGTDVTAVPPGLRADLGLSHLVGAGTRDGRSVTELLRDRAAARGRADPGTAAAAVLEVFPSLRDRAHEPAADLDEPRARLLGLAEALITGPRLLLVDGLSPGLDRVSADVLAATVRRLLAEGTALLLAEPVIPVALSVCDRVHVLRRGRTAAELTAPTPEQVHHLLHRGGRPA</sequence>
<keyword evidence="5" id="KW-0812">Transmembrane</keyword>
<evidence type="ECO:0000256" key="1">
    <source>
        <dbReference type="ARBA" id="ARBA00005417"/>
    </source>
</evidence>
<dbReference type="PROSITE" id="PS50893">
    <property type="entry name" value="ABC_TRANSPORTER_2"/>
    <property type="match status" value="1"/>
</dbReference>
<keyword evidence="5" id="KW-0472">Membrane</keyword>
<comment type="similarity">
    <text evidence="1">Belongs to the ABC transporter superfamily.</text>
</comment>
<evidence type="ECO:0000313" key="8">
    <source>
        <dbReference type="Proteomes" id="UP000572680"/>
    </source>
</evidence>
<dbReference type="Gene3D" id="3.40.50.300">
    <property type="entry name" value="P-loop containing nucleotide triphosphate hydrolases"/>
    <property type="match status" value="1"/>
</dbReference>
<dbReference type="GO" id="GO:0005524">
    <property type="term" value="F:ATP binding"/>
    <property type="evidence" value="ECO:0007669"/>
    <property type="project" value="InterPro"/>
</dbReference>
<evidence type="ECO:0000256" key="2">
    <source>
        <dbReference type="ARBA" id="ARBA00022448"/>
    </source>
</evidence>
<dbReference type="SUPFAM" id="SSF103473">
    <property type="entry name" value="MFS general substrate transporter"/>
    <property type="match status" value="1"/>
</dbReference>
<feature type="transmembrane region" description="Helical" evidence="5">
    <location>
        <begin position="99"/>
        <end position="118"/>
    </location>
</feature>
<keyword evidence="3" id="KW-0029">Amino-acid transport</keyword>
<feature type="transmembrane region" description="Helical" evidence="5">
    <location>
        <begin position="293"/>
        <end position="312"/>
    </location>
</feature>
<dbReference type="GO" id="GO:0016887">
    <property type="term" value="F:ATP hydrolysis activity"/>
    <property type="evidence" value="ECO:0007669"/>
    <property type="project" value="InterPro"/>
</dbReference>
<feature type="compositionally biased region" description="Low complexity" evidence="4">
    <location>
        <begin position="210"/>
        <end position="220"/>
    </location>
</feature>
<dbReference type="InterPro" id="IPR027417">
    <property type="entry name" value="P-loop_NTPase"/>
</dbReference>
<feature type="transmembrane region" description="Helical" evidence="5">
    <location>
        <begin position="130"/>
        <end position="150"/>
    </location>
</feature>
<feature type="transmembrane region" description="Helical" evidence="5">
    <location>
        <begin position="156"/>
        <end position="175"/>
    </location>
</feature>
<dbReference type="InterPro" id="IPR036259">
    <property type="entry name" value="MFS_trans_sf"/>
</dbReference>
<dbReference type="SUPFAM" id="SSF52540">
    <property type="entry name" value="P-loop containing nucleoside triphosphate hydrolases"/>
    <property type="match status" value="1"/>
</dbReference>